<comment type="caution">
    <text evidence="1">The sequence shown here is derived from an EMBL/GenBank/DDBJ whole genome shotgun (WGS) entry which is preliminary data.</text>
</comment>
<gene>
    <name evidence="1" type="ORF">C7B65_07375</name>
</gene>
<sequence length="492" mass="57149">MTAKLEFTESTIQGLFGHEAAEDEDPGRLKEYYFKGTSYEQVTADQGIRILVGHKGIGKSALFKMAITEGEDQKNLCILIQPNDIADLTIEQKDFLSRVRSWTHGLSKVIVQKALNFIGIRGKSLKEAMAGFEDYSFKIVDFISDYFKDAINSKNYDASKRDFIERFLETGKISIYIDDLDRGWQGKREDITQISSLLNSVRDISRDSRGVIFKVSLRADVYYLVRTSDESTDKIEGSVIWQSWTNHEIFVVLIKRMETYFGRTVNESQLLKTSQIELASRYLSGVMEPRFTGVGKWENAPIHRVLMSLIRKRPRDLVKLCTLAARKSYERRSPLIQTTDFQAVFEEYSQGRIQDTINEYRSELPEIDKLLMNMRPTQKERTTQQSYVYKTDALLQKIQNISQNHDFRFANSKSTVKPKDLAAFLYKINFLTARRETNDGQITRRYFEENRYLSSTFVDFGFDWEVHPAYRWVLQPSDLNSIFRLLDLSSDE</sequence>
<dbReference type="Proteomes" id="UP000238634">
    <property type="component" value="Unassembled WGS sequence"/>
</dbReference>
<organism evidence="1 2">
    <name type="scientific">Phormidesmis priestleyi ULC007</name>
    <dbReference type="NCBI Taxonomy" id="1920490"/>
    <lineage>
        <taxon>Bacteria</taxon>
        <taxon>Bacillati</taxon>
        <taxon>Cyanobacteriota</taxon>
        <taxon>Cyanophyceae</taxon>
        <taxon>Leptolyngbyales</taxon>
        <taxon>Leptolyngbyaceae</taxon>
        <taxon>Phormidesmis</taxon>
    </lineage>
</organism>
<evidence type="ECO:0000313" key="2">
    <source>
        <dbReference type="Proteomes" id="UP000238634"/>
    </source>
</evidence>
<keyword evidence="2" id="KW-1185">Reference proteome</keyword>
<dbReference type="OrthoDB" id="9179688at2"/>
<dbReference type="InterPro" id="IPR059206">
    <property type="entry name" value="Sll1717-like"/>
</dbReference>
<protein>
    <recommendedName>
        <fullName evidence="3">ATP-binding protein</fullName>
    </recommendedName>
</protein>
<accession>A0A2T1DJQ3</accession>
<evidence type="ECO:0008006" key="3">
    <source>
        <dbReference type="Google" id="ProtNLM"/>
    </source>
</evidence>
<evidence type="ECO:0000313" key="1">
    <source>
        <dbReference type="EMBL" id="PSB20706.1"/>
    </source>
</evidence>
<proteinExistence type="predicted"/>
<reference evidence="1 2" key="2">
    <citation type="submission" date="2018-03" db="EMBL/GenBank/DDBJ databases">
        <title>The ancient ancestry and fast evolution of plastids.</title>
        <authorList>
            <person name="Moore K.R."/>
            <person name="Magnabosco C."/>
            <person name="Momper L."/>
            <person name="Gold D.A."/>
            <person name="Bosak T."/>
            <person name="Fournier G.P."/>
        </authorList>
    </citation>
    <scope>NUCLEOTIDE SEQUENCE [LARGE SCALE GENOMIC DNA]</scope>
    <source>
        <strain evidence="1 2">ULC007</strain>
    </source>
</reference>
<dbReference type="NCBIfam" id="NF047389">
    <property type="entry name" value="ATPase_Sll1717"/>
    <property type="match status" value="1"/>
</dbReference>
<dbReference type="STRING" id="1920490.GCA_001895925_02759"/>
<name>A0A2T1DJQ3_9CYAN</name>
<dbReference type="RefSeq" id="WP_073070175.1">
    <property type="nucleotide sequence ID" value="NZ_MPPI01000005.1"/>
</dbReference>
<dbReference type="AlphaFoldDB" id="A0A2T1DJQ3"/>
<dbReference type="EMBL" id="PVWG01000005">
    <property type="protein sequence ID" value="PSB20706.1"/>
    <property type="molecule type" value="Genomic_DNA"/>
</dbReference>
<reference evidence="1 2" key="1">
    <citation type="submission" date="2018-02" db="EMBL/GenBank/DDBJ databases">
        <authorList>
            <person name="Cohen D.B."/>
            <person name="Kent A.D."/>
        </authorList>
    </citation>
    <scope>NUCLEOTIDE SEQUENCE [LARGE SCALE GENOMIC DNA]</scope>
    <source>
        <strain evidence="1 2">ULC007</strain>
    </source>
</reference>